<name>A0A0B8PSX0_9VIBR</name>
<dbReference type="InterPro" id="IPR036188">
    <property type="entry name" value="FAD/NAD-bd_sf"/>
</dbReference>
<dbReference type="PANTHER" id="PTHR43876">
    <property type="entry name" value="UBIQUINONE BIOSYNTHESIS MONOOXYGENASE COQ6, MITOCHONDRIAL"/>
    <property type="match status" value="1"/>
</dbReference>
<dbReference type="AlphaFoldDB" id="A0A0B8PSX0"/>
<evidence type="ECO:0000259" key="1">
    <source>
        <dbReference type="Pfam" id="PF01494"/>
    </source>
</evidence>
<dbReference type="PANTHER" id="PTHR43876:SF8">
    <property type="entry name" value="2-OCTAPRENYL-6-METHOXYPHENOL HYDROXYLASE"/>
    <property type="match status" value="1"/>
</dbReference>
<dbReference type="InterPro" id="IPR002938">
    <property type="entry name" value="FAD-bd"/>
</dbReference>
<dbReference type="GO" id="GO:0008681">
    <property type="term" value="F:2-octaprenyl-6-methoxyphenol hydroxylase activity"/>
    <property type="evidence" value="ECO:0007669"/>
    <property type="project" value="TreeGrafter"/>
</dbReference>
<dbReference type="Gene3D" id="3.50.50.60">
    <property type="entry name" value="FAD/NAD(P)-binding domain"/>
    <property type="match status" value="1"/>
</dbReference>
<dbReference type="InterPro" id="IPR051205">
    <property type="entry name" value="UbiH/COQ6_monooxygenase"/>
</dbReference>
<dbReference type="PROSITE" id="PS01304">
    <property type="entry name" value="UBIH"/>
    <property type="match status" value="1"/>
</dbReference>
<reference evidence="2 3" key="2">
    <citation type="submission" date="2015-01" db="EMBL/GenBank/DDBJ databases">
        <authorList>
            <consortium name="NBRP consortium"/>
            <person name="Sawabe T."/>
            <person name="Meirelles P."/>
            <person name="Feng G."/>
            <person name="Sayaka M."/>
            <person name="Hattori M."/>
            <person name="Ohkuma M."/>
        </authorList>
    </citation>
    <scope>NUCLEOTIDE SEQUENCE [LARGE SCALE GENOMIC DNA]</scope>
    <source>
        <strain evidence="2 3">JCM19232</strain>
    </source>
</reference>
<evidence type="ECO:0000313" key="3">
    <source>
        <dbReference type="Proteomes" id="UP000031670"/>
    </source>
</evidence>
<proteinExistence type="predicted"/>
<reference evidence="2 3" key="1">
    <citation type="submission" date="2015-01" db="EMBL/GenBank/DDBJ databases">
        <title>Vibrio sp. C5 JCM 19232 whole genome shotgun sequence.</title>
        <authorList>
            <person name="Sawabe T."/>
            <person name="Meirelles P."/>
            <person name="Feng G."/>
            <person name="Sayaka M."/>
            <person name="Hattori M."/>
            <person name="Ohkuma M."/>
        </authorList>
    </citation>
    <scope>NUCLEOTIDE SEQUENCE [LARGE SCALE GENOMIC DNA]</scope>
    <source>
        <strain evidence="2 3">JCM19232</strain>
    </source>
</reference>
<dbReference type="Pfam" id="PF01494">
    <property type="entry name" value="FAD_binding_3"/>
    <property type="match status" value="1"/>
</dbReference>
<feature type="domain" description="FAD-binding" evidence="1">
    <location>
        <begin position="3"/>
        <end position="98"/>
    </location>
</feature>
<accession>A0A0B8PSX0</accession>
<evidence type="ECO:0000313" key="2">
    <source>
        <dbReference type="EMBL" id="GAM65744.1"/>
    </source>
</evidence>
<dbReference type="GO" id="GO:0071949">
    <property type="term" value="F:FAD binding"/>
    <property type="evidence" value="ECO:0007669"/>
    <property type="project" value="InterPro"/>
</dbReference>
<comment type="caution">
    <text evidence="2">The sequence shown here is derived from an EMBL/GenBank/DDBJ whole genome shotgun (WGS) entry which is preliminary data.</text>
</comment>
<sequence>MDDETFLEQLQQAFGWRLGKLVKVGSRYSYPLSLYTRERITHHRVAFVGNAAQTLHPIAGQGFNLGIRDVATLTEVIAQSTDAGSYQCLSEYRSAREDDRSATVGMTTGWFACSQIIGRQQ</sequence>
<dbReference type="Proteomes" id="UP000031670">
    <property type="component" value="Unassembled WGS sequence"/>
</dbReference>
<protein>
    <submittedName>
        <fullName evidence="2">2-octaprenyl-6-methoxyphenol hydroxylase</fullName>
    </submittedName>
</protein>
<dbReference type="EMBL" id="BBSA01000023">
    <property type="protein sequence ID" value="GAM65744.1"/>
    <property type="molecule type" value="Genomic_DNA"/>
</dbReference>
<gene>
    <name evidence="2" type="ORF">JCM19232_2820</name>
</gene>
<dbReference type="InterPro" id="IPR018168">
    <property type="entry name" value="Ubi_Hdrlase_CS"/>
</dbReference>
<dbReference type="SUPFAM" id="SSF51905">
    <property type="entry name" value="FAD/NAD(P)-binding domain"/>
    <property type="match status" value="1"/>
</dbReference>
<organism evidence="2 3">
    <name type="scientific">Vibrio ishigakensis</name>
    <dbReference type="NCBI Taxonomy" id="1481914"/>
    <lineage>
        <taxon>Bacteria</taxon>
        <taxon>Pseudomonadati</taxon>
        <taxon>Pseudomonadota</taxon>
        <taxon>Gammaproteobacteria</taxon>
        <taxon>Vibrionales</taxon>
        <taxon>Vibrionaceae</taxon>
        <taxon>Vibrio</taxon>
    </lineage>
</organism>